<protein>
    <submittedName>
        <fullName evidence="1">Uncharacterized protein</fullName>
    </submittedName>
</protein>
<evidence type="ECO:0000313" key="2">
    <source>
        <dbReference type="Proteomes" id="UP000324748"/>
    </source>
</evidence>
<organism evidence="1 2">
    <name type="scientific">Puccinia graminis f. sp. tritici</name>
    <dbReference type="NCBI Taxonomy" id="56615"/>
    <lineage>
        <taxon>Eukaryota</taxon>
        <taxon>Fungi</taxon>
        <taxon>Dikarya</taxon>
        <taxon>Basidiomycota</taxon>
        <taxon>Pucciniomycotina</taxon>
        <taxon>Pucciniomycetes</taxon>
        <taxon>Pucciniales</taxon>
        <taxon>Pucciniaceae</taxon>
        <taxon>Puccinia</taxon>
    </lineage>
</organism>
<reference evidence="1 2" key="1">
    <citation type="submission" date="2019-05" db="EMBL/GenBank/DDBJ databases">
        <title>Emergence of the Ug99 lineage of the wheat stem rust pathogen through somatic hybridization.</title>
        <authorList>
            <person name="Li F."/>
            <person name="Upadhyaya N.M."/>
            <person name="Sperschneider J."/>
            <person name="Matny O."/>
            <person name="Nguyen-Phuc H."/>
            <person name="Mago R."/>
            <person name="Raley C."/>
            <person name="Miller M.E."/>
            <person name="Silverstein K.A.T."/>
            <person name="Henningsen E."/>
            <person name="Hirsch C.D."/>
            <person name="Visser B."/>
            <person name="Pretorius Z.A."/>
            <person name="Steffenson B.J."/>
            <person name="Schwessinger B."/>
            <person name="Dodds P.N."/>
            <person name="Figueroa M."/>
        </authorList>
    </citation>
    <scope>NUCLEOTIDE SEQUENCE [LARGE SCALE GENOMIC DNA]</scope>
    <source>
        <strain evidence="1">21-0</strain>
    </source>
</reference>
<comment type="caution">
    <text evidence="1">The sequence shown here is derived from an EMBL/GenBank/DDBJ whole genome shotgun (WGS) entry which is preliminary data.</text>
</comment>
<proteinExistence type="predicted"/>
<accession>A0A5B0PUN1</accession>
<dbReference type="EMBL" id="VSWC01000041">
    <property type="protein sequence ID" value="KAA1104308.1"/>
    <property type="molecule type" value="Genomic_DNA"/>
</dbReference>
<name>A0A5B0PUN1_PUCGR</name>
<dbReference type="Proteomes" id="UP000324748">
    <property type="component" value="Unassembled WGS sequence"/>
</dbReference>
<feature type="non-terminal residue" evidence="1">
    <location>
        <position position="1"/>
    </location>
</feature>
<evidence type="ECO:0000313" key="1">
    <source>
        <dbReference type="EMBL" id="KAA1104308.1"/>
    </source>
</evidence>
<gene>
    <name evidence="1" type="ORF">PGT21_018852</name>
</gene>
<sequence>EEGLKYHLHLHQFYNIYTDLGKKEQDFILFHYFLMTIEKPARKEVWKDDPILAEFCEPMLTLICFLRKLRKFIVGQFSQTNLEKSQEIKFFTGAKKDLIEMRMFLIEPPWPSESIREEVWESFVKTSNTLNFIHQRFGSEYMKEPEFRENDKDIEDFEVKNKLIFLLQNTTIWSYSLLYYSHYAEKFMSKGDNHEVPTNVRKAIGMVYWNKLEENAYAYQKLKSEQIKMNPLWEERISAFKFHKNILFVHDEMIRGLPSVYEKFQSLVDSDSYER</sequence>
<keyword evidence="2" id="KW-1185">Reference proteome</keyword>
<dbReference type="AlphaFoldDB" id="A0A5B0PUN1"/>
<dbReference type="OrthoDB" id="10587414at2759"/>